<evidence type="ECO:0000256" key="1">
    <source>
        <dbReference type="ARBA" id="ARBA00022603"/>
    </source>
</evidence>
<proteinExistence type="inferred from homology"/>
<dbReference type="Gene3D" id="3.40.50.150">
    <property type="entry name" value="Vaccinia Virus protein VP39"/>
    <property type="match status" value="1"/>
</dbReference>
<dbReference type="GO" id="GO:0008757">
    <property type="term" value="F:S-adenosylmethionine-dependent methyltransferase activity"/>
    <property type="evidence" value="ECO:0007669"/>
    <property type="project" value="TreeGrafter"/>
</dbReference>
<dbReference type="InterPro" id="IPR002935">
    <property type="entry name" value="SAM_O-MeTrfase"/>
</dbReference>
<dbReference type="PANTHER" id="PTHR10509:SF14">
    <property type="entry name" value="CAFFEOYL-COA O-METHYLTRANSFERASE 3-RELATED"/>
    <property type="match status" value="1"/>
</dbReference>
<evidence type="ECO:0000313" key="5">
    <source>
        <dbReference type="EMBL" id="PMD16354.1"/>
    </source>
</evidence>
<sequence length="225" mass="24129">MSSYTLAKATAIDAYINGHLIPPDPALEAALKNNASANLAPIEVPPNQGKQLYLLAKMLKAKRILEIGTLGGYSTIWLAKAVSQAGKVITLEIEPEHAKVARENIANAGFEKIVEIKVNSALKTLAQMQEEGTEAFDMVFIDADKDNNTGYFTAALAMSHVGTLIVVDNIARQGRIIDQGSTAGDVIGTRKLFELMGKEKRVEATAVQTVGSKGWDGYAMALVIE</sequence>
<protein>
    <submittedName>
        <fullName evidence="5">O-methyltransferase family protein</fullName>
    </submittedName>
</protein>
<dbReference type="Pfam" id="PF01596">
    <property type="entry name" value="Methyltransf_3"/>
    <property type="match status" value="1"/>
</dbReference>
<name>A0A2J6PQQ6_9HELO</name>
<evidence type="ECO:0000256" key="4">
    <source>
        <dbReference type="ARBA" id="ARBA00023453"/>
    </source>
</evidence>
<dbReference type="PANTHER" id="PTHR10509">
    <property type="entry name" value="O-METHYLTRANSFERASE-RELATED"/>
    <property type="match status" value="1"/>
</dbReference>
<dbReference type="InterPro" id="IPR050362">
    <property type="entry name" value="Cation-dep_OMT"/>
</dbReference>
<dbReference type="CDD" id="cd02440">
    <property type="entry name" value="AdoMet_MTases"/>
    <property type="match status" value="1"/>
</dbReference>
<dbReference type="EMBL" id="KZ613506">
    <property type="protein sequence ID" value="PMD16354.1"/>
    <property type="molecule type" value="Genomic_DNA"/>
</dbReference>
<dbReference type="PROSITE" id="PS51682">
    <property type="entry name" value="SAM_OMT_I"/>
    <property type="match status" value="1"/>
</dbReference>
<keyword evidence="3" id="KW-0949">S-adenosyl-L-methionine</keyword>
<evidence type="ECO:0000313" key="6">
    <source>
        <dbReference type="Proteomes" id="UP000235672"/>
    </source>
</evidence>
<reference evidence="5 6" key="1">
    <citation type="submission" date="2016-05" db="EMBL/GenBank/DDBJ databases">
        <title>A degradative enzymes factory behind the ericoid mycorrhizal symbiosis.</title>
        <authorList>
            <consortium name="DOE Joint Genome Institute"/>
            <person name="Martino E."/>
            <person name="Morin E."/>
            <person name="Grelet G."/>
            <person name="Kuo A."/>
            <person name="Kohler A."/>
            <person name="Daghino S."/>
            <person name="Barry K."/>
            <person name="Choi C."/>
            <person name="Cichocki N."/>
            <person name="Clum A."/>
            <person name="Copeland A."/>
            <person name="Hainaut M."/>
            <person name="Haridas S."/>
            <person name="Labutti K."/>
            <person name="Lindquist E."/>
            <person name="Lipzen A."/>
            <person name="Khouja H.-R."/>
            <person name="Murat C."/>
            <person name="Ohm R."/>
            <person name="Olson A."/>
            <person name="Spatafora J."/>
            <person name="Veneault-Fourrey C."/>
            <person name="Henrissat B."/>
            <person name="Grigoriev I."/>
            <person name="Martin F."/>
            <person name="Perotto S."/>
        </authorList>
    </citation>
    <scope>NUCLEOTIDE SEQUENCE [LARGE SCALE GENOMIC DNA]</scope>
    <source>
        <strain evidence="5 6">UAMH 7357</strain>
    </source>
</reference>
<dbReference type="Proteomes" id="UP000235672">
    <property type="component" value="Unassembled WGS sequence"/>
</dbReference>
<keyword evidence="2 5" id="KW-0808">Transferase</keyword>
<dbReference type="AlphaFoldDB" id="A0A2J6PQQ6"/>
<dbReference type="InterPro" id="IPR029063">
    <property type="entry name" value="SAM-dependent_MTases_sf"/>
</dbReference>
<dbReference type="STRING" id="1745343.A0A2J6PQQ6"/>
<evidence type="ECO:0000256" key="2">
    <source>
        <dbReference type="ARBA" id="ARBA00022679"/>
    </source>
</evidence>
<dbReference type="SUPFAM" id="SSF53335">
    <property type="entry name" value="S-adenosyl-L-methionine-dependent methyltransferases"/>
    <property type="match status" value="1"/>
</dbReference>
<comment type="similarity">
    <text evidence="4">Belongs to the class I-like SAM-binding methyltransferase superfamily. Cation-dependent O-methyltransferase family.</text>
</comment>
<keyword evidence="6" id="KW-1185">Reference proteome</keyword>
<dbReference type="GO" id="GO:0008171">
    <property type="term" value="F:O-methyltransferase activity"/>
    <property type="evidence" value="ECO:0007669"/>
    <property type="project" value="InterPro"/>
</dbReference>
<dbReference type="OrthoDB" id="10251242at2759"/>
<organism evidence="5 6">
    <name type="scientific">Hyaloscypha hepaticicola</name>
    <dbReference type="NCBI Taxonomy" id="2082293"/>
    <lineage>
        <taxon>Eukaryota</taxon>
        <taxon>Fungi</taxon>
        <taxon>Dikarya</taxon>
        <taxon>Ascomycota</taxon>
        <taxon>Pezizomycotina</taxon>
        <taxon>Leotiomycetes</taxon>
        <taxon>Helotiales</taxon>
        <taxon>Hyaloscyphaceae</taxon>
        <taxon>Hyaloscypha</taxon>
    </lineage>
</organism>
<evidence type="ECO:0000256" key="3">
    <source>
        <dbReference type="ARBA" id="ARBA00022691"/>
    </source>
</evidence>
<accession>A0A2J6PQQ6</accession>
<gene>
    <name evidence="5" type="ORF">NA56DRAFT_607652</name>
</gene>
<keyword evidence="1 5" id="KW-0489">Methyltransferase</keyword>
<dbReference type="GO" id="GO:0032259">
    <property type="term" value="P:methylation"/>
    <property type="evidence" value="ECO:0007669"/>
    <property type="project" value="UniProtKB-KW"/>
</dbReference>